<dbReference type="Gene3D" id="1.25.40.10">
    <property type="entry name" value="Tetratricopeptide repeat domain"/>
    <property type="match status" value="2"/>
</dbReference>
<keyword evidence="3" id="KW-0732">Signal</keyword>
<evidence type="ECO:0000256" key="2">
    <source>
        <dbReference type="SAM" id="Phobius"/>
    </source>
</evidence>
<protein>
    <recommendedName>
        <fullName evidence="4">HTH luxR-type domain-containing protein</fullName>
    </recommendedName>
</protein>
<evidence type="ECO:0000313" key="5">
    <source>
        <dbReference type="EMBL" id="RZS75120.1"/>
    </source>
</evidence>
<dbReference type="InterPro" id="IPR011990">
    <property type="entry name" value="TPR-like_helical_dom_sf"/>
</dbReference>
<dbReference type="Proteomes" id="UP000293874">
    <property type="component" value="Unassembled WGS sequence"/>
</dbReference>
<dbReference type="AlphaFoldDB" id="A0A4Q7N0K5"/>
<dbReference type="EMBL" id="SGXA01000001">
    <property type="protein sequence ID" value="RZS75120.1"/>
    <property type="molecule type" value="Genomic_DNA"/>
</dbReference>
<feature type="transmembrane region" description="Helical" evidence="2">
    <location>
        <begin position="411"/>
        <end position="428"/>
    </location>
</feature>
<keyword evidence="2" id="KW-0472">Membrane</keyword>
<feature type="signal peptide" evidence="3">
    <location>
        <begin position="1"/>
        <end position="23"/>
    </location>
</feature>
<gene>
    <name evidence="5" type="ORF">EV199_0981</name>
</gene>
<evidence type="ECO:0000313" key="6">
    <source>
        <dbReference type="Proteomes" id="UP000293874"/>
    </source>
</evidence>
<dbReference type="GO" id="GO:0003677">
    <property type="term" value="F:DNA binding"/>
    <property type="evidence" value="ECO:0007669"/>
    <property type="project" value="InterPro"/>
</dbReference>
<proteinExistence type="predicted"/>
<accession>A0A4Q7N0K5</accession>
<keyword evidence="2" id="KW-0812">Transmembrane</keyword>
<dbReference type="SUPFAM" id="SSF48452">
    <property type="entry name" value="TPR-like"/>
    <property type="match status" value="2"/>
</dbReference>
<feature type="domain" description="HTH luxR-type" evidence="4">
    <location>
        <begin position="546"/>
        <end position="573"/>
    </location>
</feature>
<name>A0A4Q7N0K5_9BACT</name>
<dbReference type="OrthoDB" id="621195at2"/>
<keyword evidence="1" id="KW-0175">Coiled coil</keyword>
<feature type="coiled-coil region" evidence="1">
    <location>
        <begin position="381"/>
        <end position="479"/>
    </location>
</feature>
<feature type="chain" id="PRO_5020329168" description="HTH luxR-type domain-containing protein" evidence="3">
    <location>
        <begin position="24"/>
        <end position="589"/>
    </location>
</feature>
<reference evidence="5 6" key="1">
    <citation type="submission" date="2019-02" db="EMBL/GenBank/DDBJ databases">
        <title>Genomic Encyclopedia of Type Strains, Phase IV (KMG-IV): sequencing the most valuable type-strain genomes for metagenomic binning, comparative biology and taxonomic classification.</title>
        <authorList>
            <person name="Goeker M."/>
        </authorList>
    </citation>
    <scope>NUCLEOTIDE SEQUENCE [LARGE SCALE GENOMIC DNA]</scope>
    <source>
        <strain evidence="5 6">DSM 18116</strain>
    </source>
</reference>
<keyword evidence="2" id="KW-1133">Transmembrane helix</keyword>
<organism evidence="5 6">
    <name type="scientific">Pseudobacter ginsenosidimutans</name>
    <dbReference type="NCBI Taxonomy" id="661488"/>
    <lineage>
        <taxon>Bacteria</taxon>
        <taxon>Pseudomonadati</taxon>
        <taxon>Bacteroidota</taxon>
        <taxon>Chitinophagia</taxon>
        <taxon>Chitinophagales</taxon>
        <taxon>Chitinophagaceae</taxon>
        <taxon>Pseudobacter</taxon>
    </lineage>
</organism>
<evidence type="ECO:0000256" key="1">
    <source>
        <dbReference type="SAM" id="Coils"/>
    </source>
</evidence>
<evidence type="ECO:0000259" key="4">
    <source>
        <dbReference type="PROSITE" id="PS00622"/>
    </source>
</evidence>
<dbReference type="RefSeq" id="WP_130539520.1">
    <property type="nucleotide sequence ID" value="NZ_CP042431.1"/>
</dbReference>
<dbReference type="InterPro" id="IPR000792">
    <property type="entry name" value="Tscrpt_reg_LuxR_C"/>
</dbReference>
<sequence length="589" mass="67384">MKRIFVLLAGLCCISCLYPQAPATEAILEAFENRSRQHLLHENEAYALTSFSPAYLFDTLLPAAEARYKKHPDTWLQVHLLRLRANAASNHRNLNNNIGIRPESVTLTEEAIRLCHLEGNDLLLAETYFDMAELFNLYARHEEYITMLTKAFEIADREGHDYFPGILLYHKLAGMCKAAFHINSYRESIHYGNRALAMLGALKRPPDLHTEIFVYDLVGFSYKMLHQADSSIFYYRRINELLKGRDTSTVFYKLWSAIANGNIGENLSAQGNAIAADPLLEQWERAGIGFGDSANISLARKAQAANYFRKGEYDKALQCWLFVFEWSKKEKHFTNAAAAAEGIASVYRRKGHVDDAFFYFRQSQVYNDSLTAFNNRSGLQAVQAKVKLENLQQSLANSKALLKVEKRSKQFLLAGIVLLAVIATLLYNRQRLKAQNRLQRLAQQKREAELDARKTKEEIENFVRHIKEKNDLIDSLRDKLSSDTALKARQDILEGLSEYTLITDHEWEQFKTGFAKTYPSFFPAMAARLNQVTPAEERLATLIFLGFNNLQIANTLGIGRESVTRARYRLKQRLSLSKTEELEELIAKW</sequence>
<evidence type="ECO:0000256" key="3">
    <source>
        <dbReference type="SAM" id="SignalP"/>
    </source>
</evidence>
<dbReference type="GO" id="GO:0006355">
    <property type="term" value="P:regulation of DNA-templated transcription"/>
    <property type="evidence" value="ECO:0007669"/>
    <property type="project" value="InterPro"/>
</dbReference>
<dbReference type="PROSITE" id="PS00622">
    <property type="entry name" value="HTH_LUXR_1"/>
    <property type="match status" value="1"/>
</dbReference>
<dbReference type="InterPro" id="IPR016032">
    <property type="entry name" value="Sig_transdc_resp-reg_C-effctor"/>
</dbReference>
<keyword evidence="6" id="KW-1185">Reference proteome</keyword>
<comment type="caution">
    <text evidence="5">The sequence shown here is derived from an EMBL/GenBank/DDBJ whole genome shotgun (WGS) entry which is preliminary data.</text>
</comment>
<dbReference type="SUPFAM" id="SSF46894">
    <property type="entry name" value="C-terminal effector domain of the bipartite response regulators"/>
    <property type="match status" value="1"/>
</dbReference>